<dbReference type="AlphaFoldDB" id="A0A1S2USM6"/>
<dbReference type="PROSITE" id="PS00409">
    <property type="entry name" value="PROKAR_NTER_METHYL"/>
    <property type="match status" value="1"/>
</dbReference>
<name>A0A1S2USM6_9PSED</name>
<reference evidence="1 3" key="1">
    <citation type="submission" date="2016-08" db="EMBL/GenBank/DDBJ databases">
        <title>Draft genome sequence of Pseudomonas costantinii LMG 22119, type strain isolated from cultivated mushroom (Agaricus bisporus) sporophores.</title>
        <authorList>
            <person name="Tambong J.T."/>
        </authorList>
    </citation>
    <scope>NUCLEOTIDE SEQUENCE [LARGE SCALE GENOMIC DNA]</scope>
    <source>
        <strain evidence="1 3">LMG 22119</strain>
    </source>
</reference>
<dbReference type="EMBL" id="FNTS01000002">
    <property type="protein sequence ID" value="SEE16927.1"/>
    <property type="molecule type" value="Genomic_DNA"/>
</dbReference>
<dbReference type="Proteomes" id="UP000181661">
    <property type="component" value="Unassembled WGS sequence"/>
</dbReference>
<protein>
    <submittedName>
        <fullName evidence="1 2">Pilus assembly protein PilW</fullName>
    </submittedName>
</protein>
<reference evidence="2 4" key="2">
    <citation type="submission" date="2016-10" db="EMBL/GenBank/DDBJ databases">
        <authorList>
            <person name="Varghese N."/>
            <person name="Submissions S."/>
        </authorList>
    </citation>
    <scope>NUCLEOTIDE SEQUENCE [LARGE SCALE GENOMIC DNA]</scope>
    <source>
        <strain evidence="2 4">BS2773</strain>
    </source>
</reference>
<keyword evidence="4" id="KW-1185">Reference proteome</keyword>
<sequence>MKRFARGFSLVELLLALAVGLVLVLGVSQIAISARATFASQQAAMLLQDDARFVLSKMIQDIRLAGMFGCQATAYIENAPAAFYRPVGWSVAGSSRSLTLVTADVGGEGGKPDWTVLSDCRGTAYAYAGSSPPPAPGQVRFAIRQLTYTFEAGQLKVSTPTAPAKAVLVDNLQAFHVSFGMAAKPESTHVVRYDDSPADESLIRSVRIQMTLRDPTGQVKDQAYNVVAALRNRLGWGDHGGL</sequence>
<organism evidence="1 3">
    <name type="scientific">Pseudomonas costantinii</name>
    <dbReference type="NCBI Taxonomy" id="168469"/>
    <lineage>
        <taxon>Bacteria</taxon>
        <taxon>Pseudomonadati</taxon>
        <taxon>Pseudomonadota</taxon>
        <taxon>Gammaproteobacteria</taxon>
        <taxon>Pseudomonadales</taxon>
        <taxon>Pseudomonadaceae</taxon>
        <taxon>Pseudomonas</taxon>
    </lineage>
</organism>
<dbReference type="Proteomes" id="UP000182179">
    <property type="component" value="Unassembled WGS sequence"/>
</dbReference>
<evidence type="ECO:0000313" key="2">
    <source>
        <dbReference type="EMBL" id="SEE16927.1"/>
    </source>
</evidence>
<dbReference type="EMBL" id="MDDR01000037">
    <property type="protein sequence ID" value="OIN49401.1"/>
    <property type="molecule type" value="Genomic_DNA"/>
</dbReference>
<evidence type="ECO:0000313" key="1">
    <source>
        <dbReference type="EMBL" id="OIN49401.1"/>
    </source>
</evidence>
<dbReference type="Pfam" id="PF07963">
    <property type="entry name" value="N_methyl"/>
    <property type="match status" value="1"/>
</dbReference>
<accession>A0A1S2USM6</accession>
<evidence type="ECO:0000313" key="4">
    <source>
        <dbReference type="Proteomes" id="UP000182179"/>
    </source>
</evidence>
<evidence type="ECO:0000313" key="3">
    <source>
        <dbReference type="Proteomes" id="UP000181661"/>
    </source>
</evidence>
<dbReference type="RefSeq" id="WP_071485888.1">
    <property type="nucleotide sequence ID" value="NZ_FNTS01000002.1"/>
</dbReference>
<dbReference type="OrthoDB" id="5296662at2"/>
<gene>
    <name evidence="1" type="ORF">BFL40_21875</name>
    <name evidence="2" type="ORF">SAMN04515675_4260</name>
</gene>
<comment type="caution">
    <text evidence="1">The sequence shown here is derived from an EMBL/GenBank/DDBJ whole genome shotgun (WGS) entry which is preliminary data.</text>
</comment>
<proteinExistence type="predicted"/>
<dbReference type="InterPro" id="IPR012902">
    <property type="entry name" value="N_methyl_site"/>
</dbReference>
<dbReference type="NCBIfam" id="TIGR02532">
    <property type="entry name" value="IV_pilin_GFxxxE"/>
    <property type="match status" value="1"/>
</dbReference>